<evidence type="ECO:0000256" key="10">
    <source>
        <dbReference type="ARBA" id="ARBA00024195"/>
    </source>
</evidence>
<dbReference type="SMR" id="B4NWJ5"/>
<dbReference type="MEROPS" id="S01.B76"/>
<protein>
    <recommendedName>
        <fullName evidence="13">Peptidase S1 domain-containing protein</fullName>
    </recommendedName>
</protein>
<keyword evidence="7" id="KW-0865">Zymogen</keyword>
<comment type="similarity">
    <text evidence="10">Belongs to the peptidase S1 family. CLIP subfamily.</text>
</comment>
<keyword evidence="5 11" id="KW-0720">Serine protease</keyword>
<accession>B4NWJ5</accession>
<evidence type="ECO:0000256" key="3">
    <source>
        <dbReference type="ARBA" id="ARBA00022729"/>
    </source>
</evidence>
<dbReference type="FunFam" id="2.40.10.10:FF:000028">
    <property type="entry name" value="Serine protease easter"/>
    <property type="match status" value="1"/>
</dbReference>
<dbReference type="InterPro" id="IPR043504">
    <property type="entry name" value="Peptidase_S1_PA_chymotrypsin"/>
</dbReference>
<evidence type="ECO:0000313" key="14">
    <source>
        <dbReference type="EMBL" id="EDW89540.1"/>
    </source>
</evidence>
<dbReference type="SUPFAM" id="SSF50494">
    <property type="entry name" value="Trypsin-like serine proteases"/>
    <property type="match status" value="1"/>
</dbReference>
<dbReference type="CDD" id="cd00190">
    <property type="entry name" value="Tryp_SPc"/>
    <property type="match status" value="1"/>
</dbReference>
<dbReference type="InterPro" id="IPR033116">
    <property type="entry name" value="TRYPSIN_SER"/>
</dbReference>
<evidence type="ECO:0000256" key="5">
    <source>
        <dbReference type="ARBA" id="ARBA00022825"/>
    </source>
</evidence>
<keyword evidence="8" id="KW-1015">Disulfide bond</keyword>
<reference evidence="14 15" key="2">
    <citation type="journal article" date="2007" name="PLoS Biol.">
        <title>Principles of genome evolution in the Drosophila melanogaster species group.</title>
        <authorList>
            <person name="Ranz J.M."/>
            <person name="Maurin D."/>
            <person name="Chan Y.S."/>
            <person name="von Grotthuss M."/>
            <person name="Hillier L.W."/>
            <person name="Roote J."/>
            <person name="Ashburner M."/>
            <person name="Bergman C.M."/>
        </authorList>
    </citation>
    <scope>NUCLEOTIDE SEQUENCE [LARGE SCALE GENOMIC DNA]</scope>
    <source>
        <strain evidence="15">Tai18E2 / Tucson 14021-0261.01</strain>
    </source>
</reference>
<dbReference type="PRINTS" id="PR00722">
    <property type="entry name" value="CHYMOTRYPSIN"/>
</dbReference>
<feature type="chain" id="PRO_5002820609" description="Peptidase S1 domain-containing protein" evidence="12">
    <location>
        <begin position="26"/>
        <end position="323"/>
    </location>
</feature>
<evidence type="ECO:0000256" key="1">
    <source>
        <dbReference type="ARBA" id="ARBA00022670"/>
    </source>
</evidence>
<evidence type="ECO:0000313" key="15">
    <source>
        <dbReference type="Proteomes" id="UP000002282"/>
    </source>
</evidence>
<dbReference type="OrthoDB" id="8250810at2759"/>
<dbReference type="PROSITE" id="PS50240">
    <property type="entry name" value="TRYPSIN_DOM"/>
    <property type="match status" value="1"/>
</dbReference>
<organism evidence="14 15">
    <name type="scientific">Drosophila yakuba</name>
    <name type="common">Fruit fly</name>
    <dbReference type="NCBI Taxonomy" id="7245"/>
    <lineage>
        <taxon>Eukaryota</taxon>
        <taxon>Metazoa</taxon>
        <taxon>Ecdysozoa</taxon>
        <taxon>Arthropoda</taxon>
        <taxon>Hexapoda</taxon>
        <taxon>Insecta</taxon>
        <taxon>Pterygota</taxon>
        <taxon>Neoptera</taxon>
        <taxon>Endopterygota</taxon>
        <taxon>Diptera</taxon>
        <taxon>Brachycera</taxon>
        <taxon>Muscomorpha</taxon>
        <taxon>Ephydroidea</taxon>
        <taxon>Drosophilidae</taxon>
        <taxon>Drosophila</taxon>
        <taxon>Sophophora</taxon>
    </lineage>
</organism>
<keyword evidence="9" id="KW-0325">Glycoprotein</keyword>
<dbReference type="PhylomeDB" id="B4NWJ5"/>
<dbReference type="Pfam" id="PF00089">
    <property type="entry name" value="Trypsin"/>
    <property type="match status" value="1"/>
</dbReference>
<dbReference type="PROSITE" id="PS00135">
    <property type="entry name" value="TRYPSIN_SER"/>
    <property type="match status" value="1"/>
</dbReference>
<dbReference type="InterPro" id="IPR051487">
    <property type="entry name" value="Ser/Thr_Proteases_Immune/Dev"/>
</dbReference>
<evidence type="ECO:0000259" key="13">
    <source>
        <dbReference type="PROSITE" id="PS50240"/>
    </source>
</evidence>
<reference evidence="14 15" key="1">
    <citation type="journal article" date="2007" name="Nature">
        <title>Evolution of genes and genomes on the Drosophila phylogeny.</title>
        <authorList>
            <consortium name="Drosophila 12 Genomes Consortium"/>
            <person name="Clark A.G."/>
            <person name="Eisen M.B."/>
            <person name="Smith D.R."/>
            <person name="Bergman C.M."/>
            <person name="Oliver B."/>
            <person name="Markow T.A."/>
            <person name="Kaufman T.C."/>
            <person name="Kellis M."/>
            <person name="Gelbart W."/>
            <person name="Iyer V.N."/>
            <person name="Pollard D.A."/>
            <person name="Sackton T.B."/>
            <person name="Larracuente A.M."/>
            <person name="Singh N.D."/>
            <person name="Abad J.P."/>
            <person name="Abt D.N."/>
            <person name="Adryan B."/>
            <person name="Aguade M."/>
            <person name="Akashi H."/>
            <person name="Anderson W.W."/>
            <person name="Aquadro C.F."/>
            <person name="Ardell D.H."/>
            <person name="Arguello R."/>
            <person name="Artieri C.G."/>
            <person name="Barbash D.A."/>
            <person name="Barker D."/>
            <person name="Barsanti P."/>
            <person name="Batterham P."/>
            <person name="Batzoglou S."/>
            <person name="Begun D."/>
            <person name="Bhutkar A."/>
            <person name="Blanco E."/>
            <person name="Bosak S.A."/>
            <person name="Bradley R.K."/>
            <person name="Brand A.D."/>
            <person name="Brent M.R."/>
            <person name="Brooks A.N."/>
            <person name="Brown R.H."/>
            <person name="Butlin R.K."/>
            <person name="Caggese C."/>
            <person name="Calvi B.R."/>
            <person name="Bernardo de Carvalho A."/>
            <person name="Caspi A."/>
            <person name="Castrezana S."/>
            <person name="Celniker S.E."/>
            <person name="Chang J.L."/>
            <person name="Chapple C."/>
            <person name="Chatterji S."/>
            <person name="Chinwalla A."/>
            <person name="Civetta A."/>
            <person name="Clifton S.W."/>
            <person name="Comeron J.M."/>
            <person name="Costello J.C."/>
            <person name="Coyne J.A."/>
            <person name="Daub J."/>
            <person name="David R.G."/>
            <person name="Delcher A.L."/>
            <person name="Delehaunty K."/>
            <person name="Do C.B."/>
            <person name="Ebling H."/>
            <person name="Edwards K."/>
            <person name="Eickbush T."/>
            <person name="Evans J.D."/>
            <person name="Filipski A."/>
            <person name="Findeiss S."/>
            <person name="Freyhult E."/>
            <person name="Fulton L."/>
            <person name="Fulton R."/>
            <person name="Garcia A.C."/>
            <person name="Gardiner A."/>
            <person name="Garfield D.A."/>
            <person name="Garvin B.E."/>
            <person name="Gibson G."/>
            <person name="Gilbert D."/>
            <person name="Gnerre S."/>
            <person name="Godfrey J."/>
            <person name="Good R."/>
            <person name="Gotea V."/>
            <person name="Gravely B."/>
            <person name="Greenberg A.J."/>
            <person name="Griffiths-Jones S."/>
            <person name="Gross S."/>
            <person name="Guigo R."/>
            <person name="Gustafson E.A."/>
            <person name="Haerty W."/>
            <person name="Hahn M.W."/>
            <person name="Halligan D.L."/>
            <person name="Halpern A.L."/>
            <person name="Halter G.M."/>
            <person name="Han M.V."/>
            <person name="Heger A."/>
            <person name="Hillier L."/>
            <person name="Hinrichs A.S."/>
            <person name="Holmes I."/>
            <person name="Hoskins R.A."/>
            <person name="Hubisz M.J."/>
            <person name="Hultmark D."/>
            <person name="Huntley M.A."/>
            <person name="Jaffe D.B."/>
            <person name="Jagadeeshan S."/>
            <person name="Jeck W.R."/>
            <person name="Johnson J."/>
            <person name="Jones C.D."/>
            <person name="Jordan W.C."/>
            <person name="Karpen G.H."/>
            <person name="Kataoka E."/>
            <person name="Keightley P.D."/>
            <person name="Kheradpour P."/>
            <person name="Kirkness E.F."/>
            <person name="Koerich L.B."/>
            <person name="Kristiansen K."/>
            <person name="Kudrna D."/>
            <person name="Kulathinal R.J."/>
            <person name="Kumar S."/>
            <person name="Kwok R."/>
            <person name="Lander E."/>
            <person name="Langley C.H."/>
            <person name="Lapoint R."/>
            <person name="Lazzaro B.P."/>
            <person name="Lee S.J."/>
            <person name="Levesque L."/>
            <person name="Li R."/>
            <person name="Lin C.F."/>
            <person name="Lin M.F."/>
            <person name="Lindblad-Toh K."/>
            <person name="Llopart A."/>
            <person name="Long M."/>
            <person name="Low L."/>
            <person name="Lozovsky E."/>
            <person name="Lu J."/>
            <person name="Luo M."/>
            <person name="Machado C.A."/>
            <person name="Makalowski W."/>
            <person name="Marzo M."/>
            <person name="Matsuda M."/>
            <person name="Matzkin L."/>
            <person name="McAllister B."/>
            <person name="McBride C.S."/>
            <person name="McKernan B."/>
            <person name="McKernan K."/>
            <person name="Mendez-Lago M."/>
            <person name="Minx P."/>
            <person name="Mollenhauer M.U."/>
            <person name="Montooth K."/>
            <person name="Mount S.M."/>
            <person name="Mu X."/>
            <person name="Myers E."/>
            <person name="Negre B."/>
            <person name="Newfeld S."/>
            <person name="Nielsen R."/>
            <person name="Noor M.A."/>
            <person name="O'Grady P."/>
            <person name="Pachter L."/>
            <person name="Papaceit M."/>
            <person name="Parisi M.J."/>
            <person name="Parisi M."/>
            <person name="Parts L."/>
            <person name="Pedersen J.S."/>
            <person name="Pesole G."/>
            <person name="Phillippy A.M."/>
            <person name="Ponting C.P."/>
            <person name="Pop M."/>
            <person name="Porcelli D."/>
            <person name="Powell J.R."/>
            <person name="Prohaska S."/>
            <person name="Pruitt K."/>
            <person name="Puig M."/>
            <person name="Quesneville H."/>
            <person name="Ram K.R."/>
            <person name="Rand D."/>
            <person name="Rasmussen M.D."/>
            <person name="Reed L.K."/>
            <person name="Reenan R."/>
            <person name="Reily A."/>
            <person name="Remington K.A."/>
            <person name="Rieger T.T."/>
            <person name="Ritchie M.G."/>
            <person name="Robin C."/>
            <person name="Rogers Y.H."/>
            <person name="Rohde C."/>
            <person name="Rozas J."/>
            <person name="Rubenfield M.J."/>
            <person name="Ruiz A."/>
            <person name="Russo S."/>
            <person name="Salzberg S.L."/>
            <person name="Sanchez-Gracia A."/>
            <person name="Saranga D.J."/>
            <person name="Sato H."/>
            <person name="Schaeffer S.W."/>
            <person name="Schatz M.C."/>
            <person name="Schlenke T."/>
            <person name="Schwartz R."/>
            <person name="Segarra C."/>
            <person name="Singh R.S."/>
            <person name="Sirot L."/>
            <person name="Sirota M."/>
            <person name="Sisneros N.B."/>
            <person name="Smith C.D."/>
            <person name="Smith T.F."/>
            <person name="Spieth J."/>
            <person name="Stage D.E."/>
            <person name="Stark A."/>
            <person name="Stephan W."/>
            <person name="Strausberg R.L."/>
            <person name="Strempel S."/>
            <person name="Sturgill D."/>
            <person name="Sutton G."/>
            <person name="Sutton G.G."/>
            <person name="Tao W."/>
            <person name="Teichmann S."/>
            <person name="Tobari Y.N."/>
            <person name="Tomimura Y."/>
            <person name="Tsolas J.M."/>
            <person name="Valente V.L."/>
            <person name="Venter E."/>
            <person name="Venter J.C."/>
            <person name="Vicario S."/>
            <person name="Vieira F.G."/>
            <person name="Vilella A.J."/>
            <person name="Villasante A."/>
            <person name="Walenz B."/>
            <person name="Wang J."/>
            <person name="Wasserman M."/>
            <person name="Watts T."/>
            <person name="Wilson D."/>
            <person name="Wilson R.K."/>
            <person name="Wing R.A."/>
            <person name="Wolfner M.F."/>
            <person name="Wong A."/>
            <person name="Wong G.K."/>
            <person name="Wu C.I."/>
            <person name="Wu G."/>
            <person name="Yamamoto D."/>
            <person name="Yang H.P."/>
            <person name="Yang S.P."/>
            <person name="Yorke J.A."/>
            <person name="Yoshida K."/>
            <person name="Zdobnov E."/>
            <person name="Zhang P."/>
            <person name="Zhang Y."/>
            <person name="Zimin A.V."/>
            <person name="Baldwin J."/>
            <person name="Abdouelleil A."/>
            <person name="Abdulkadir J."/>
            <person name="Abebe A."/>
            <person name="Abera B."/>
            <person name="Abreu J."/>
            <person name="Acer S.C."/>
            <person name="Aftuck L."/>
            <person name="Alexander A."/>
            <person name="An P."/>
            <person name="Anderson E."/>
            <person name="Anderson S."/>
            <person name="Arachi H."/>
            <person name="Azer M."/>
            <person name="Bachantsang P."/>
            <person name="Barry A."/>
            <person name="Bayul T."/>
            <person name="Berlin A."/>
            <person name="Bessette D."/>
            <person name="Bloom T."/>
            <person name="Blye J."/>
            <person name="Boguslavskiy L."/>
            <person name="Bonnet C."/>
            <person name="Boukhgalter B."/>
            <person name="Bourzgui I."/>
            <person name="Brown A."/>
            <person name="Cahill P."/>
            <person name="Channer S."/>
            <person name="Cheshatsang Y."/>
            <person name="Chuda L."/>
            <person name="Citroen M."/>
            <person name="Collymore A."/>
            <person name="Cooke P."/>
            <person name="Costello M."/>
            <person name="D'Aco K."/>
            <person name="Daza R."/>
            <person name="De Haan G."/>
            <person name="DeGray S."/>
            <person name="DeMaso C."/>
            <person name="Dhargay N."/>
            <person name="Dooley K."/>
            <person name="Dooley E."/>
            <person name="Doricent M."/>
            <person name="Dorje P."/>
            <person name="Dorjee K."/>
            <person name="Dupes A."/>
            <person name="Elong R."/>
            <person name="Falk J."/>
            <person name="Farina A."/>
            <person name="Faro S."/>
            <person name="Ferguson D."/>
            <person name="Fisher S."/>
            <person name="Foley C.D."/>
            <person name="Franke A."/>
            <person name="Friedrich D."/>
            <person name="Gadbois L."/>
            <person name="Gearin G."/>
            <person name="Gearin C.R."/>
            <person name="Giannoukos G."/>
            <person name="Goode T."/>
            <person name="Graham J."/>
            <person name="Grandbois E."/>
            <person name="Grewal S."/>
            <person name="Gyaltsen K."/>
            <person name="Hafez N."/>
            <person name="Hagos B."/>
            <person name="Hall J."/>
            <person name="Henson C."/>
            <person name="Hollinger A."/>
            <person name="Honan T."/>
            <person name="Huard M.D."/>
            <person name="Hughes L."/>
            <person name="Hurhula B."/>
            <person name="Husby M.E."/>
            <person name="Kamat A."/>
            <person name="Kanga B."/>
            <person name="Kashin S."/>
            <person name="Khazanovich D."/>
            <person name="Kisner P."/>
            <person name="Lance K."/>
            <person name="Lara M."/>
            <person name="Lee W."/>
            <person name="Lennon N."/>
            <person name="Letendre F."/>
            <person name="LeVine R."/>
            <person name="Lipovsky A."/>
            <person name="Liu X."/>
            <person name="Liu J."/>
            <person name="Liu S."/>
            <person name="Lokyitsang T."/>
            <person name="Lokyitsang Y."/>
            <person name="Lubonja R."/>
            <person name="Lui A."/>
            <person name="MacDonald P."/>
            <person name="Magnisalis V."/>
            <person name="Maru K."/>
            <person name="Matthews C."/>
            <person name="McCusker W."/>
            <person name="McDonough S."/>
            <person name="Mehta T."/>
            <person name="Meldrim J."/>
            <person name="Meneus L."/>
            <person name="Mihai O."/>
            <person name="Mihalev A."/>
            <person name="Mihova T."/>
            <person name="Mittelman R."/>
            <person name="Mlenga V."/>
            <person name="Montmayeur A."/>
            <person name="Mulrain L."/>
            <person name="Navidi A."/>
            <person name="Naylor J."/>
            <person name="Negash T."/>
            <person name="Nguyen T."/>
            <person name="Nguyen N."/>
            <person name="Nicol R."/>
            <person name="Norbu C."/>
            <person name="Norbu N."/>
            <person name="Novod N."/>
            <person name="O'Neill B."/>
            <person name="Osman S."/>
            <person name="Markiewicz E."/>
            <person name="Oyono O.L."/>
            <person name="Patti C."/>
            <person name="Phunkhang P."/>
            <person name="Pierre F."/>
            <person name="Priest M."/>
            <person name="Raghuraman S."/>
            <person name="Rege F."/>
            <person name="Reyes R."/>
            <person name="Rise C."/>
            <person name="Rogov P."/>
            <person name="Ross K."/>
            <person name="Ryan E."/>
            <person name="Settipalli S."/>
            <person name="Shea T."/>
            <person name="Sherpa N."/>
            <person name="Shi L."/>
            <person name="Shih D."/>
            <person name="Sparrow T."/>
            <person name="Spaulding J."/>
            <person name="Stalker J."/>
            <person name="Stange-Thomann N."/>
            <person name="Stavropoulos S."/>
            <person name="Stone C."/>
            <person name="Strader C."/>
            <person name="Tesfaye S."/>
            <person name="Thomson T."/>
            <person name="Thoulutsang Y."/>
            <person name="Thoulutsang D."/>
            <person name="Topham K."/>
            <person name="Topping I."/>
            <person name="Tsamla T."/>
            <person name="Vassiliev H."/>
            <person name="Vo A."/>
            <person name="Wangchuk T."/>
            <person name="Wangdi T."/>
            <person name="Weiand M."/>
            <person name="Wilkinson J."/>
            <person name="Wilson A."/>
            <person name="Yadav S."/>
            <person name="Young G."/>
            <person name="Yu Q."/>
            <person name="Zembek L."/>
            <person name="Zhong D."/>
            <person name="Zimmer A."/>
            <person name="Zwirko Z."/>
            <person name="Jaffe D.B."/>
            <person name="Alvarez P."/>
            <person name="Brockman W."/>
            <person name="Butler J."/>
            <person name="Chin C."/>
            <person name="Gnerre S."/>
            <person name="Grabherr M."/>
            <person name="Kleber M."/>
            <person name="Mauceli E."/>
            <person name="MacCallum I."/>
        </authorList>
    </citation>
    <scope>NUCLEOTIDE SEQUENCE [LARGE SCALE GENOMIC DNA]</scope>
    <source>
        <strain evidence="15">Tai18E2 / Tucson 14021-0261.01</strain>
    </source>
</reference>
<dbReference type="GO" id="GO:0006508">
    <property type="term" value="P:proteolysis"/>
    <property type="evidence" value="ECO:0007669"/>
    <property type="project" value="UniProtKB-KW"/>
</dbReference>
<evidence type="ECO:0000256" key="7">
    <source>
        <dbReference type="ARBA" id="ARBA00023145"/>
    </source>
</evidence>
<feature type="signal peptide" evidence="12">
    <location>
        <begin position="1"/>
        <end position="25"/>
    </location>
</feature>
<feature type="domain" description="Peptidase S1" evidence="13">
    <location>
        <begin position="62"/>
        <end position="306"/>
    </location>
</feature>
<evidence type="ECO:0000256" key="4">
    <source>
        <dbReference type="ARBA" id="ARBA00022801"/>
    </source>
</evidence>
<evidence type="ECO:0000256" key="8">
    <source>
        <dbReference type="ARBA" id="ARBA00023157"/>
    </source>
</evidence>
<evidence type="ECO:0000256" key="12">
    <source>
        <dbReference type="SAM" id="SignalP"/>
    </source>
</evidence>
<dbReference type="HOGENOM" id="CLU_006842_0_3_1"/>
<keyword evidence="2" id="KW-0479">Metal-binding</keyword>
<dbReference type="GO" id="GO:0051604">
    <property type="term" value="P:protein maturation"/>
    <property type="evidence" value="ECO:0007669"/>
    <property type="project" value="UniProtKB-ARBA"/>
</dbReference>
<dbReference type="InterPro" id="IPR001314">
    <property type="entry name" value="Peptidase_S1A"/>
</dbReference>
<keyword evidence="1 11" id="KW-0645">Protease</keyword>
<dbReference type="AlphaFoldDB" id="B4NWJ5"/>
<dbReference type="GO" id="GO:0004252">
    <property type="term" value="F:serine-type endopeptidase activity"/>
    <property type="evidence" value="ECO:0007669"/>
    <property type="project" value="InterPro"/>
</dbReference>
<dbReference type="PROSITE" id="PS00134">
    <property type="entry name" value="TRYPSIN_HIS"/>
    <property type="match status" value="1"/>
</dbReference>
<evidence type="ECO:0000256" key="9">
    <source>
        <dbReference type="ARBA" id="ARBA00023180"/>
    </source>
</evidence>
<sequence length="323" mass="36139">MHSPPAIIALVWGIVYLSCPPSSEAGREDWTADERLVYEQLTQQDCGVLTNLIPAQRLRRRITGGRKSSLMSQPWMAFLHIPSDMEMCRCGGALISERFVLTAAHCFKMCPRSREIKVWLGELDISSTSDCTTYNYQLVCAPPVEEFTIENWILHEEFNLFYPGYDIALIRLNKKVVFKDHIRPICLPLTDELLAFTLQLGKPYMAVGWGKTESSSFANSTMEVYINTEKCTDGRDTSYLCANGDYVDTCTGDSGGPLIWSTLFLGKARTVQFGVVSTGSQECGAGQKAYYMDVPTFVPWIIAKMAEFSDLKPNLLTLDANTV</sequence>
<dbReference type="SMART" id="SM00020">
    <property type="entry name" value="Tryp_SPc"/>
    <property type="match status" value="1"/>
</dbReference>
<evidence type="ECO:0000256" key="2">
    <source>
        <dbReference type="ARBA" id="ARBA00022723"/>
    </source>
</evidence>
<keyword evidence="4 11" id="KW-0378">Hydrolase</keyword>
<gene>
    <name evidence="14" type="primary">Dyak\GE19296</name>
    <name evidence="14" type="synonym">dyak_GLEANR_3069</name>
    <name evidence="14" type="synonym">GE19296</name>
    <name evidence="14" type="ORF">Dyak_GE19296</name>
</gene>
<dbReference type="Proteomes" id="UP000002282">
    <property type="component" value="Chromosome 2L"/>
</dbReference>
<dbReference type="KEGG" id="dya:Dyak_GE19296"/>
<keyword evidence="15" id="KW-1185">Reference proteome</keyword>
<dbReference type="OMA" id="YINTEKC"/>
<evidence type="ECO:0000256" key="11">
    <source>
        <dbReference type="RuleBase" id="RU363034"/>
    </source>
</evidence>
<proteinExistence type="inferred from homology"/>
<dbReference type="eggNOG" id="KOG3627">
    <property type="taxonomic scope" value="Eukaryota"/>
</dbReference>
<dbReference type="PANTHER" id="PTHR24256">
    <property type="entry name" value="TRYPTASE-RELATED"/>
    <property type="match status" value="1"/>
</dbReference>
<dbReference type="InterPro" id="IPR001254">
    <property type="entry name" value="Trypsin_dom"/>
</dbReference>
<dbReference type="GO" id="GO:0046872">
    <property type="term" value="F:metal ion binding"/>
    <property type="evidence" value="ECO:0007669"/>
    <property type="project" value="UniProtKB-KW"/>
</dbReference>
<name>B4NWJ5_DROYA</name>
<keyword evidence="6" id="KW-0106">Calcium</keyword>
<keyword evidence="3 12" id="KW-0732">Signal</keyword>
<evidence type="ECO:0000256" key="6">
    <source>
        <dbReference type="ARBA" id="ARBA00022837"/>
    </source>
</evidence>
<dbReference type="InterPro" id="IPR009003">
    <property type="entry name" value="Peptidase_S1_PA"/>
</dbReference>
<dbReference type="EMBL" id="CM000157">
    <property type="protein sequence ID" value="EDW89540.1"/>
    <property type="molecule type" value="Genomic_DNA"/>
</dbReference>
<dbReference type="FunFam" id="2.40.10.10:FF:000078">
    <property type="entry name" value="Serine protease H137"/>
    <property type="match status" value="1"/>
</dbReference>
<dbReference type="Gene3D" id="2.40.10.10">
    <property type="entry name" value="Trypsin-like serine proteases"/>
    <property type="match status" value="2"/>
</dbReference>
<dbReference type="InterPro" id="IPR018114">
    <property type="entry name" value="TRYPSIN_HIS"/>
</dbReference>